<dbReference type="STRING" id="1358809.S7W993"/>
<gene>
    <name evidence="1" type="ORF">SLOPH_2604</name>
</gene>
<evidence type="ECO:0008006" key="3">
    <source>
        <dbReference type="Google" id="ProtNLM"/>
    </source>
</evidence>
<comment type="caution">
    <text evidence="1">The sequence shown here is derived from an EMBL/GenBank/DDBJ whole genome shotgun (WGS) entry which is preliminary data.</text>
</comment>
<dbReference type="OrthoDB" id="424490at2759"/>
<protein>
    <recommendedName>
        <fullName evidence="3">ISXO2-like transposase domain-containing protein</fullName>
    </recommendedName>
</protein>
<sequence>MQYEDFLSIESDVDFYSKLFSTNCFLPVLQHMGILIKNKICDKCQKSMKININLEEEKSYFRCLSYKCNKNKVTIKKYSILEKKNIKFKTFIILIYGWVQNHALQQQINNTKLSKKTIIYWHKIFREMVAKNRKKNFKKIGGVEKTVKIDESVINKRKYNKGRIVKTKWILGGIFMEDGNLFFSNYLIEKWKLLKMK</sequence>
<dbReference type="AlphaFoldDB" id="S7W993"/>
<dbReference type="EMBL" id="ATCN01000895">
    <property type="protein sequence ID" value="EPR78292.1"/>
    <property type="molecule type" value="Genomic_DNA"/>
</dbReference>
<proteinExistence type="predicted"/>
<dbReference type="HOGENOM" id="CLU_044348_2_1_1"/>
<evidence type="ECO:0000313" key="2">
    <source>
        <dbReference type="Proteomes" id="UP000014978"/>
    </source>
</evidence>
<dbReference type="VEuPathDB" id="MicrosporidiaDB:SLOPH_2604"/>
<dbReference type="Proteomes" id="UP000014978">
    <property type="component" value="Unassembled WGS sequence"/>
</dbReference>
<accession>S7W993</accession>
<reference evidence="2" key="1">
    <citation type="journal article" date="2013" name="PLoS Genet.">
        <title>The genome of Spraguea lophii and the basis of host-microsporidian interactions.</title>
        <authorList>
            <person name="Campbell S.E."/>
            <person name="Williams T.A."/>
            <person name="Yousuf A."/>
            <person name="Soanes D.M."/>
            <person name="Paszkiewicz K.H."/>
            <person name="Williams B.A.P."/>
        </authorList>
    </citation>
    <scope>NUCLEOTIDE SEQUENCE [LARGE SCALE GENOMIC DNA]</scope>
    <source>
        <strain evidence="2">42_110</strain>
    </source>
</reference>
<evidence type="ECO:0000313" key="1">
    <source>
        <dbReference type="EMBL" id="EPR78292.1"/>
    </source>
</evidence>
<name>S7W993_SPRLO</name>
<dbReference type="InParanoid" id="S7W993"/>
<keyword evidence="2" id="KW-1185">Reference proteome</keyword>
<organism evidence="1 2">
    <name type="scientific">Spraguea lophii (strain 42_110)</name>
    <name type="common">Microsporidian parasite</name>
    <dbReference type="NCBI Taxonomy" id="1358809"/>
    <lineage>
        <taxon>Eukaryota</taxon>
        <taxon>Fungi</taxon>
        <taxon>Fungi incertae sedis</taxon>
        <taxon>Microsporidia</taxon>
        <taxon>Spragueidae</taxon>
        <taxon>Spraguea</taxon>
    </lineage>
</organism>